<dbReference type="PANTHER" id="PTHR24093">
    <property type="entry name" value="CATION TRANSPORTING ATPASE"/>
    <property type="match status" value="1"/>
</dbReference>
<feature type="domain" description="Cation-transporting P-type ATPase N-terminal" evidence="19">
    <location>
        <begin position="134"/>
        <end position="198"/>
    </location>
</feature>
<dbReference type="GO" id="GO:0005388">
    <property type="term" value="F:P-type calcium transporter activity"/>
    <property type="evidence" value="ECO:0007669"/>
    <property type="project" value="TreeGrafter"/>
</dbReference>
<dbReference type="CDD" id="cd02081">
    <property type="entry name" value="P-type_ATPase_Ca_PMCA-like"/>
    <property type="match status" value="1"/>
</dbReference>
<dbReference type="STRING" id="312017.I7MMM2"/>
<dbReference type="Gene3D" id="3.40.50.1000">
    <property type="entry name" value="HAD superfamily/HAD-like"/>
    <property type="match status" value="1"/>
</dbReference>
<dbReference type="InParanoid" id="I7MMM2"/>
<evidence type="ECO:0000256" key="15">
    <source>
        <dbReference type="SAM" id="MobiDB-lite"/>
    </source>
</evidence>
<feature type="compositionally biased region" description="Polar residues" evidence="15">
    <location>
        <begin position="7"/>
        <end position="35"/>
    </location>
</feature>
<dbReference type="SUPFAM" id="SSF81665">
    <property type="entry name" value="Calcium ATPase, transmembrane domain M"/>
    <property type="match status" value="1"/>
</dbReference>
<keyword evidence="7" id="KW-0187">Copper transport</keyword>
<feature type="transmembrane region" description="Helical" evidence="16">
    <location>
        <begin position="441"/>
        <end position="467"/>
    </location>
</feature>
<dbReference type="Pfam" id="PF00122">
    <property type="entry name" value="E1-E2_ATPase"/>
    <property type="match status" value="1"/>
</dbReference>
<protein>
    <recommendedName>
        <fullName evidence="2">P-type Cu(+) transporter</fullName>
        <ecNumber evidence="2">7.2.2.8</ecNumber>
    </recommendedName>
</protein>
<dbReference type="OrthoDB" id="3352408at2759"/>
<evidence type="ECO:0000256" key="13">
    <source>
        <dbReference type="ARBA" id="ARBA00023065"/>
    </source>
</evidence>
<dbReference type="KEGG" id="tet:TTHERM_00780510"/>
<reference evidence="21" key="1">
    <citation type="journal article" date="2006" name="PLoS Biol.">
        <title>Macronuclear genome sequence of the ciliate Tetrahymena thermophila, a model eukaryote.</title>
        <authorList>
            <person name="Eisen J.A."/>
            <person name="Coyne R.S."/>
            <person name="Wu M."/>
            <person name="Wu D."/>
            <person name="Thiagarajan M."/>
            <person name="Wortman J.R."/>
            <person name="Badger J.H."/>
            <person name="Ren Q."/>
            <person name="Amedeo P."/>
            <person name="Jones K.M."/>
            <person name="Tallon L.J."/>
            <person name="Delcher A.L."/>
            <person name="Salzberg S.L."/>
            <person name="Silva J.C."/>
            <person name="Haas B.J."/>
            <person name="Majoros W.H."/>
            <person name="Farzad M."/>
            <person name="Carlton J.M."/>
            <person name="Smith R.K. Jr."/>
            <person name="Garg J."/>
            <person name="Pearlman R.E."/>
            <person name="Karrer K.M."/>
            <person name="Sun L."/>
            <person name="Manning G."/>
            <person name="Elde N.C."/>
            <person name="Turkewitz A.P."/>
            <person name="Asai D.J."/>
            <person name="Wilkes D.E."/>
            <person name="Wang Y."/>
            <person name="Cai H."/>
            <person name="Collins K."/>
            <person name="Stewart B.A."/>
            <person name="Lee S.R."/>
            <person name="Wilamowska K."/>
            <person name="Weinberg Z."/>
            <person name="Ruzzo W.L."/>
            <person name="Wloga D."/>
            <person name="Gaertig J."/>
            <person name="Frankel J."/>
            <person name="Tsao C.-C."/>
            <person name="Gorovsky M.A."/>
            <person name="Keeling P.J."/>
            <person name="Waller R.F."/>
            <person name="Patron N.J."/>
            <person name="Cherry J.M."/>
            <person name="Stover N.A."/>
            <person name="Krieger C.J."/>
            <person name="del Toro C."/>
            <person name="Ryder H.F."/>
            <person name="Williamson S.C."/>
            <person name="Barbeau R.A."/>
            <person name="Hamilton E.P."/>
            <person name="Orias E."/>
        </authorList>
    </citation>
    <scope>NUCLEOTIDE SEQUENCE [LARGE SCALE GENOMIC DNA]</scope>
    <source>
        <strain evidence="21">SB210</strain>
    </source>
</reference>
<keyword evidence="11 16" id="KW-1133">Transmembrane helix</keyword>
<comment type="subcellular location">
    <subcellularLocation>
        <location evidence="1">Endomembrane system</location>
        <topology evidence="1">Multi-pass membrane protein</topology>
    </subcellularLocation>
</comment>
<keyword evidence="5" id="KW-0479">Metal-binding</keyword>
<keyword evidence="8" id="KW-0067">ATP-binding</keyword>
<dbReference type="FunFam" id="3.40.50.1000:FF:000144">
    <property type="entry name" value="copper-transporting ATPase 1 isoform X2"/>
    <property type="match status" value="1"/>
</dbReference>
<evidence type="ECO:0000256" key="8">
    <source>
        <dbReference type="ARBA" id="ARBA00022840"/>
    </source>
</evidence>
<feature type="transmembrane region" description="Helical" evidence="16">
    <location>
        <begin position="1140"/>
        <end position="1161"/>
    </location>
</feature>
<keyword evidence="21" id="KW-1185">Reference proteome</keyword>
<feature type="transmembrane region" description="Helical" evidence="16">
    <location>
        <begin position="1066"/>
        <end position="1085"/>
    </location>
</feature>
<dbReference type="SUPFAM" id="SSF81653">
    <property type="entry name" value="Calcium ATPase, transduction domain A"/>
    <property type="match status" value="1"/>
</dbReference>
<feature type="transmembrane region" description="Helical" evidence="16">
    <location>
        <begin position="214"/>
        <end position="234"/>
    </location>
</feature>
<dbReference type="eggNOG" id="KOG0204">
    <property type="taxonomic scope" value="Eukaryota"/>
</dbReference>
<feature type="domain" description="P-type ATPase A" evidence="17">
    <location>
        <begin position="255"/>
        <end position="379"/>
    </location>
</feature>
<dbReference type="InterPro" id="IPR044492">
    <property type="entry name" value="P_typ_ATPase_HD_dom"/>
</dbReference>
<keyword evidence="14 16" id="KW-0472">Membrane</keyword>
<evidence type="ECO:0000259" key="17">
    <source>
        <dbReference type="Pfam" id="PF00122"/>
    </source>
</evidence>
<evidence type="ECO:0000313" key="20">
    <source>
        <dbReference type="EMBL" id="EAS05962.2"/>
    </source>
</evidence>
<gene>
    <name evidence="20" type="ORF">TTHERM_00780510</name>
</gene>
<dbReference type="EC" id="7.2.2.8" evidence="2"/>
<feature type="region of interest" description="Disordered" evidence="15">
    <location>
        <begin position="1"/>
        <end position="85"/>
    </location>
</feature>
<dbReference type="PRINTS" id="PR00119">
    <property type="entry name" value="CATATPASE"/>
</dbReference>
<dbReference type="InterPro" id="IPR023214">
    <property type="entry name" value="HAD_sf"/>
</dbReference>
<dbReference type="Pfam" id="PF13246">
    <property type="entry name" value="Cation_ATPase"/>
    <property type="match status" value="1"/>
</dbReference>
<evidence type="ECO:0000259" key="19">
    <source>
        <dbReference type="Pfam" id="PF00690"/>
    </source>
</evidence>
<organism evidence="20 21">
    <name type="scientific">Tetrahymena thermophila (strain SB210)</name>
    <dbReference type="NCBI Taxonomy" id="312017"/>
    <lineage>
        <taxon>Eukaryota</taxon>
        <taxon>Sar</taxon>
        <taxon>Alveolata</taxon>
        <taxon>Ciliophora</taxon>
        <taxon>Intramacronucleata</taxon>
        <taxon>Oligohymenophorea</taxon>
        <taxon>Hymenostomatida</taxon>
        <taxon>Tetrahymenina</taxon>
        <taxon>Tetrahymenidae</taxon>
        <taxon>Tetrahymena</taxon>
    </lineage>
</organism>
<dbReference type="GO" id="GO:0012505">
    <property type="term" value="C:endomembrane system"/>
    <property type="evidence" value="ECO:0007669"/>
    <property type="project" value="UniProtKB-SubCell"/>
</dbReference>
<dbReference type="InterPro" id="IPR036412">
    <property type="entry name" value="HAD-like_sf"/>
</dbReference>
<dbReference type="InterPro" id="IPR006068">
    <property type="entry name" value="ATPase_P-typ_cation-transptr_C"/>
</dbReference>
<dbReference type="InterPro" id="IPR008250">
    <property type="entry name" value="ATPase_P-typ_transduc_dom_A_sf"/>
</dbReference>
<dbReference type="InterPro" id="IPR004014">
    <property type="entry name" value="ATPase_P-typ_cation-transptr_N"/>
</dbReference>
<dbReference type="GO" id="GO:0140581">
    <property type="term" value="F:P-type monovalent copper transporter activity"/>
    <property type="evidence" value="ECO:0007669"/>
    <property type="project" value="UniProtKB-EC"/>
</dbReference>
<dbReference type="EMBL" id="GG662313">
    <property type="protein sequence ID" value="EAS05962.2"/>
    <property type="molecule type" value="Genomic_DNA"/>
</dbReference>
<dbReference type="Gene3D" id="1.20.1110.10">
    <property type="entry name" value="Calcium-transporting ATPase, transmembrane domain"/>
    <property type="match status" value="1"/>
</dbReference>
<dbReference type="RefSeq" id="XP_001026207.2">
    <property type="nucleotide sequence ID" value="XM_001026207.2"/>
</dbReference>
<evidence type="ECO:0000256" key="4">
    <source>
        <dbReference type="ARBA" id="ARBA00022692"/>
    </source>
</evidence>
<evidence type="ECO:0000256" key="7">
    <source>
        <dbReference type="ARBA" id="ARBA00022796"/>
    </source>
</evidence>
<evidence type="ECO:0000259" key="18">
    <source>
        <dbReference type="Pfam" id="PF00689"/>
    </source>
</evidence>
<dbReference type="PANTHER" id="PTHR24093:SF369">
    <property type="entry name" value="CALCIUM-TRANSPORTING ATPASE"/>
    <property type="match status" value="1"/>
</dbReference>
<feature type="transmembrane region" description="Helical" evidence="16">
    <location>
        <begin position="1105"/>
        <end position="1128"/>
    </location>
</feature>
<keyword evidence="6" id="KW-0547">Nucleotide-binding</keyword>
<keyword evidence="3" id="KW-0813">Transport</keyword>
<dbReference type="InterPro" id="IPR001757">
    <property type="entry name" value="P_typ_ATPase"/>
</dbReference>
<name>I7MMM2_TETTS</name>
<keyword evidence="12" id="KW-0186">Copper</keyword>
<dbReference type="SFLD" id="SFLDS00003">
    <property type="entry name" value="Haloacid_Dehalogenase"/>
    <property type="match status" value="1"/>
</dbReference>
<dbReference type="PROSITE" id="PS00154">
    <property type="entry name" value="ATPASE_E1_E2"/>
    <property type="match status" value="1"/>
</dbReference>
<evidence type="ECO:0000256" key="14">
    <source>
        <dbReference type="ARBA" id="ARBA00023136"/>
    </source>
</evidence>
<dbReference type="InterPro" id="IPR059000">
    <property type="entry name" value="ATPase_P-type_domA"/>
</dbReference>
<evidence type="ECO:0000256" key="9">
    <source>
        <dbReference type="ARBA" id="ARBA00022842"/>
    </source>
</evidence>
<evidence type="ECO:0000256" key="1">
    <source>
        <dbReference type="ARBA" id="ARBA00004127"/>
    </source>
</evidence>
<dbReference type="SFLD" id="SFLDF00027">
    <property type="entry name" value="p-type_atpase"/>
    <property type="match status" value="1"/>
</dbReference>
<evidence type="ECO:0000256" key="2">
    <source>
        <dbReference type="ARBA" id="ARBA00012517"/>
    </source>
</evidence>
<dbReference type="InterPro" id="IPR023299">
    <property type="entry name" value="ATPase_P-typ_cyto_dom_N"/>
</dbReference>
<dbReference type="SFLD" id="SFLDG00002">
    <property type="entry name" value="C1.7:_P-type_atpase_like"/>
    <property type="match status" value="1"/>
</dbReference>
<dbReference type="Gene3D" id="2.70.150.10">
    <property type="entry name" value="Calcium-transporting ATPase, cytoplasmic transduction domain A"/>
    <property type="match status" value="1"/>
</dbReference>
<evidence type="ECO:0000256" key="5">
    <source>
        <dbReference type="ARBA" id="ARBA00022723"/>
    </source>
</evidence>
<dbReference type="Pfam" id="PF00690">
    <property type="entry name" value="Cation_ATPase_N"/>
    <property type="match status" value="1"/>
</dbReference>
<evidence type="ECO:0000256" key="11">
    <source>
        <dbReference type="ARBA" id="ARBA00022989"/>
    </source>
</evidence>
<dbReference type="SUPFAM" id="SSF81660">
    <property type="entry name" value="Metal cation-transporting ATPase, ATP-binding domain N"/>
    <property type="match status" value="1"/>
</dbReference>
<dbReference type="Gene3D" id="3.40.1110.10">
    <property type="entry name" value="Calcium-transporting ATPase, cytoplasmic domain N"/>
    <property type="match status" value="1"/>
</dbReference>
<feature type="transmembrane region" description="Helical" evidence="16">
    <location>
        <begin position="937"/>
        <end position="960"/>
    </location>
</feature>
<keyword evidence="4 16" id="KW-0812">Transmembrane</keyword>
<feature type="transmembrane region" description="Helical" evidence="16">
    <location>
        <begin position="903"/>
        <end position="925"/>
    </location>
</feature>
<dbReference type="GO" id="GO:0005886">
    <property type="term" value="C:plasma membrane"/>
    <property type="evidence" value="ECO:0007669"/>
    <property type="project" value="TreeGrafter"/>
</dbReference>
<dbReference type="Proteomes" id="UP000009168">
    <property type="component" value="Unassembled WGS sequence"/>
</dbReference>
<evidence type="ECO:0000256" key="6">
    <source>
        <dbReference type="ARBA" id="ARBA00022741"/>
    </source>
</evidence>
<dbReference type="NCBIfam" id="TIGR01494">
    <property type="entry name" value="ATPase_P-type"/>
    <property type="match status" value="2"/>
</dbReference>
<dbReference type="GO" id="GO:0016887">
    <property type="term" value="F:ATP hydrolysis activity"/>
    <property type="evidence" value="ECO:0007669"/>
    <property type="project" value="InterPro"/>
</dbReference>
<dbReference type="SUPFAM" id="SSF56784">
    <property type="entry name" value="HAD-like"/>
    <property type="match status" value="1"/>
</dbReference>
<feature type="transmembrane region" description="Helical" evidence="16">
    <location>
        <begin position="188"/>
        <end position="208"/>
    </location>
</feature>
<dbReference type="Pfam" id="PF00689">
    <property type="entry name" value="Cation_ATPase_C"/>
    <property type="match status" value="1"/>
</dbReference>
<dbReference type="GeneID" id="7845031"/>
<feature type="transmembrane region" description="Helical" evidence="16">
    <location>
        <begin position="400"/>
        <end position="421"/>
    </location>
</feature>
<accession>I7MMM2</accession>
<keyword evidence="10" id="KW-1278">Translocase</keyword>
<evidence type="ECO:0000313" key="21">
    <source>
        <dbReference type="Proteomes" id="UP000009168"/>
    </source>
</evidence>
<dbReference type="GO" id="GO:0046872">
    <property type="term" value="F:metal ion binding"/>
    <property type="evidence" value="ECO:0007669"/>
    <property type="project" value="UniProtKB-KW"/>
</dbReference>
<proteinExistence type="predicted"/>
<evidence type="ECO:0000256" key="16">
    <source>
        <dbReference type="SAM" id="Phobius"/>
    </source>
</evidence>
<evidence type="ECO:0000256" key="3">
    <source>
        <dbReference type="ARBA" id="ARBA00022448"/>
    </source>
</evidence>
<evidence type="ECO:0000256" key="12">
    <source>
        <dbReference type="ARBA" id="ARBA00023008"/>
    </source>
</evidence>
<feature type="transmembrane region" description="Helical" evidence="16">
    <location>
        <begin position="980"/>
        <end position="998"/>
    </location>
</feature>
<sequence length="1220" mass="136127">MSEIDNKGSNQDPTAMGENNNQYQQDVMNHQNNESNQKEKLNQNHHKEKLDINLHSNNDEKLKKSNTKQKDNNSDKGSDEDDEDEIKSIHLKAPEDKGCIGKFGISKEKLMAIAYACQDRNFSEDVDLLESVEGVEMLEKHLHTNFKDGLNDDPQEFLERKEAFGDNQKVAIPLKTFFELFIEALDDFTVKLLIVAAAAALILEMALASPDDRSIAWIDGFGIFVAVLIVGFVTSTNNYQKERQFAKLNSVSDESKIVTVIRNGKPSNIHMSLVQVGDVVVLNEGMEIPADGIILEASELTTDESAMTGETDPIKKQVLKECIQIRNQIINSGEKNTSSRHEVPSVVIMSGTRVLQGEGKMVVAVVGDYSCAGKISALLRTQELAATPLQQKLEAIARDIGYFGLYSAILIYVVLVIRFAIEAGIQGSDFDPKSLLDLLHYLILAITVVAVAIPEGLPLSVTISLAFSVKKMLKDQNLVKQLQACETMGGANCICSDKTGTLTKNEMTLTDWWNDELKSFEREAQFNLRQDQNMSEYSEQIFKEQIAVNSAALLRPSQKGSKTEIAALKLLELAGYNYEDIRNQFQAEHKFPFNSKRKRMSVIVKVKSLNGGTTRRIYVKGASELVLASCTKWHKKQDDQILPIDEKTRQKMLESIKNMADKALRTLVCAYKDIPDNADITTKNELGVFNIETTDLTLHAIFGIYDVVRPEVPGAIEKCKIAQIKVRMVTGDNKDTARAIAKECGIISAADDSNPYSVLEGPDFIQKIGGVVCKKHKTPTCDCARDKKTAAKNGVDLRVDTILNGDVFDKIVPNLNVLSRSRPEDKYALVTGLIERGNVVAVTGDGTNDAPALKKADIGFAMGIAGTEVAKEAADIVILDDNFKSILAAVLWGRNIYECIKKFLQFQLTVNVVAVSITLIGAAVIKQEVLSPIQMLWVNLIMDTFASLALATEPPSEYLLKMKPHDRDEYIISRKMFKHIIFQAIFQLIIMLIFIFAGPDFIPEYSDDFDHRFIGDKKNPYYSTGEFWRTKYSNPQGTKVVQGRLMDINGVDKMYKPVMDEYNVPSRHFTCIFNVFVMMQVFNFLNSRKIHDEFNILSGIEKNPLFFLIIFIILFFQVILITFAGIAFNCYSYYGLTVQQWFICIGFGALGIIVSFIVKFIPDTIFPEIGKKQVDPIQTESKILALKGNRGESGLQRKFSSLNVGHNKNQNGGGGSIKVN</sequence>
<dbReference type="GO" id="GO:0005524">
    <property type="term" value="F:ATP binding"/>
    <property type="evidence" value="ECO:0007669"/>
    <property type="project" value="UniProtKB-KW"/>
</dbReference>
<dbReference type="InterPro" id="IPR023298">
    <property type="entry name" value="ATPase_P-typ_TM_dom_sf"/>
</dbReference>
<dbReference type="InterPro" id="IPR018303">
    <property type="entry name" value="ATPase_P-typ_P_site"/>
</dbReference>
<evidence type="ECO:0000256" key="10">
    <source>
        <dbReference type="ARBA" id="ARBA00022967"/>
    </source>
</evidence>
<dbReference type="AlphaFoldDB" id="I7MMM2"/>
<feature type="domain" description="Cation-transporting P-type ATPase C-terminal" evidence="18">
    <location>
        <begin position="929"/>
        <end position="1161"/>
    </location>
</feature>
<dbReference type="Pfam" id="PF08282">
    <property type="entry name" value="Hydrolase_3"/>
    <property type="match status" value="1"/>
</dbReference>
<feature type="compositionally biased region" description="Basic and acidic residues" evidence="15">
    <location>
        <begin position="48"/>
        <end position="77"/>
    </location>
</feature>
<keyword evidence="9" id="KW-0460">Magnesium</keyword>
<keyword evidence="13" id="KW-0406">Ion transport</keyword>